<name>A0ABU8VWG4_9BURK</name>
<comment type="caution">
    <text evidence="1">The sequence shown here is derived from an EMBL/GenBank/DDBJ whole genome shotgun (WGS) entry which is preliminary data.</text>
</comment>
<dbReference type="Gene3D" id="3.30.70.790">
    <property type="entry name" value="UreE, C-terminal domain"/>
    <property type="match status" value="1"/>
</dbReference>
<evidence type="ECO:0000313" key="2">
    <source>
        <dbReference type="Proteomes" id="UP001363010"/>
    </source>
</evidence>
<reference evidence="1 2" key="1">
    <citation type="submission" date="2024-03" db="EMBL/GenBank/DDBJ databases">
        <title>Novel species of the genus Variovorax.</title>
        <authorList>
            <person name="Liu Q."/>
            <person name="Xin Y.-H."/>
        </authorList>
    </citation>
    <scope>NUCLEOTIDE SEQUENCE [LARGE SCALE GENOMIC DNA]</scope>
    <source>
        <strain evidence="1 2">KACC 18501</strain>
    </source>
</reference>
<dbReference type="Proteomes" id="UP001363010">
    <property type="component" value="Unassembled WGS sequence"/>
</dbReference>
<dbReference type="InterPro" id="IPR011322">
    <property type="entry name" value="N-reg_PII-like_a/b"/>
</dbReference>
<evidence type="ECO:0000313" key="1">
    <source>
        <dbReference type="EMBL" id="MEJ8821985.1"/>
    </source>
</evidence>
<protein>
    <recommendedName>
        <fullName evidence="3">DUF2007 domain-containing protein</fullName>
    </recommendedName>
</protein>
<dbReference type="EMBL" id="JBBKZV010000003">
    <property type="protein sequence ID" value="MEJ8821985.1"/>
    <property type="molecule type" value="Genomic_DNA"/>
</dbReference>
<organism evidence="1 2">
    <name type="scientific">Variovorax humicola</name>
    <dbReference type="NCBI Taxonomy" id="1769758"/>
    <lineage>
        <taxon>Bacteria</taxon>
        <taxon>Pseudomonadati</taxon>
        <taxon>Pseudomonadota</taxon>
        <taxon>Betaproteobacteria</taxon>
        <taxon>Burkholderiales</taxon>
        <taxon>Comamonadaceae</taxon>
        <taxon>Variovorax</taxon>
    </lineage>
</organism>
<evidence type="ECO:0008006" key="3">
    <source>
        <dbReference type="Google" id="ProtNLM"/>
    </source>
</evidence>
<proteinExistence type="predicted"/>
<sequence length="102" mass="10892">MAHTTMNDDTGPYLGDMVTIARDLTPTDAHMLCACLEAARVPAVVADDNLVQANPLWSVAVGGAKLRVAASHVEEARRVIEAFERGDFALDDDFDPGNAAPR</sequence>
<accession>A0ABU8VWG4</accession>
<dbReference type="SUPFAM" id="SSF54913">
    <property type="entry name" value="GlnB-like"/>
    <property type="match status" value="1"/>
</dbReference>
<dbReference type="RefSeq" id="WP_340363030.1">
    <property type="nucleotide sequence ID" value="NZ_JBBKZV010000003.1"/>
</dbReference>
<keyword evidence="2" id="KW-1185">Reference proteome</keyword>
<gene>
    <name evidence="1" type="ORF">WKW80_08035</name>
</gene>